<evidence type="ECO:0000256" key="4">
    <source>
        <dbReference type="ARBA" id="ARBA00022801"/>
    </source>
</evidence>
<sequence length="451" mass="51785">MSTAELKRADFGDFVFGAATSAYQIEGAHDADGKTDSIWDTFTRRRRKIKNREHGRVACDHYHRVDGDVAIMQKLNLQAYRFSISWPRLQPTIGGAENIRGTDFYSRLVDKLLRANIRPFITLYHWDMPQYLEDKGGWINRDTIGRFADFASLVGRRLGDRVKDFIVFNEPMIFLSLGNLLGLHAPGRRSLRGFFAASHHVLLAQAEGARALRAVVGSAEIGTTISATAAYPASTSPRDVLAAQRFDTLFNTFYLEPVLGRGYPTAHFPALRRIEKHIRAGDMQKLQFDFDFWGLNTYTRKRVKYSRFIPFVHWRELKNDPNVPETAMRWEIYPQGIYDLLKKYGSYPEIKKLYVTENGAAFHDQVVQGRVADSYRIEYLREYLRAVQRAKSEGVKIAGYFAWSLLDNFEWAEGYHARFGLTHVDYGTQKRTIKDSGYWYSRLIAAGSEPT</sequence>
<protein>
    <recommendedName>
        <fullName evidence="3 12">Beta-glucosidase</fullName>
        <ecNumber evidence="3 12">3.2.1.21</ecNumber>
    </recommendedName>
</protein>
<dbReference type="InterPro" id="IPR001360">
    <property type="entry name" value="Glyco_hydro_1"/>
</dbReference>
<feature type="binding site" evidence="10">
    <location>
        <begin position="410"/>
        <end position="411"/>
    </location>
    <ligand>
        <name>substrate</name>
    </ligand>
</feature>
<feature type="binding site" evidence="10">
    <location>
        <position position="403"/>
    </location>
    <ligand>
        <name>substrate</name>
    </ligand>
</feature>
<feature type="active site" description="Proton donor" evidence="9">
    <location>
        <position position="170"/>
    </location>
</feature>
<keyword evidence="5" id="KW-0136">Cellulose degradation</keyword>
<reference evidence="13 14" key="1">
    <citation type="submission" date="2012-06" db="EMBL/GenBank/DDBJ databases">
        <title>The complete chromosome of genome of Turneriella parva DSM 21527.</title>
        <authorList>
            <consortium name="US DOE Joint Genome Institute (JGI-PGF)"/>
            <person name="Lucas S."/>
            <person name="Han J."/>
            <person name="Lapidus A."/>
            <person name="Bruce D."/>
            <person name="Goodwin L."/>
            <person name="Pitluck S."/>
            <person name="Peters L."/>
            <person name="Kyrpides N."/>
            <person name="Mavromatis K."/>
            <person name="Ivanova N."/>
            <person name="Mikhailova N."/>
            <person name="Chertkov O."/>
            <person name="Detter J.C."/>
            <person name="Tapia R."/>
            <person name="Han C."/>
            <person name="Land M."/>
            <person name="Hauser L."/>
            <person name="Markowitz V."/>
            <person name="Cheng J.-F."/>
            <person name="Hugenholtz P."/>
            <person name="Woyke T."/>
            <person name="Wu D."/>
            <person name="Gronow S."/>
            <person name="Wellnitz S."/>
            <person name="Brambilla E."/>
            <person name="Klenk H.-P."/>
            <person name="Eisen J.A."/>
        </authorList>
    </citation>
    <scope>NUCLEOTIDE SEQUENCE [LARGE SCALE GENOMIC DNA]</scope>
    <source>
        <strain evidence="14">ATCC BAA-1111 / DSM 21527 / NCTC 11395 / H</strain>
    </source>
</reference>
<dbReference type="EMBL" id="CP002959">
    <property type="protein sequence ID" value="AFM13704.1"/>
    <property type="molecule type" value="Genomic_DNA"/>
</dbReference>
<dbReference type="Proteomes" id="UP000006048">
    <property type="component" value="Chromosome"/>
</dbReference>
<accession>I4B8U7</accession>
<keyword evidence="4 12" id="KW-0378">Hydrolase</keyword>
<dbReference type="GO" id="GO:0005829">
    <property type="term" value="C:cytosol"/>
    <property type="evidence" value="ECO:0007669"/>
    <property type="project" value="TreeGrafter"/>
</dbReference>
<feature type="active site" description="Nucleophile" evidence="9 11">
    <location>
        <position position="357"/>
    </location>
</feature>
<organism evidence="13 14">
    <name type="scientific">Turneriella parva (strain ATCC BAA-1111 / DSM 21527 / NCTC 11395 / H)</name>
    <name type="common">Leptospira parva</name>
    <dbReference type="NCBI Taxonomy" id="869212"/>
    <lineage>
        <taxon>Bacteria</taxon>
        <taxon>Pseudomonadati</taxon>
        <taxon>Spirochaetota</taxon>
        <taxon>Spirochaetia</taxon>
        <taxon>Leptospirales</taxon>
        <taxon>Leptospiraceae</taxon>
        <taxon>Turneriella</taxon>
    </lineage>
</organism>
<dbReference type="GO" id="GO:0008422">
    <property type="term" value="F:beta-glucosidase activity"/>
    <property type="evidence" value="ECO:0007669"/>
    <property type="project" value="UniProtKB-EC"/>
</dbReference>
<evidence type="ECO:0000256" key="8">
    <source>
        <dbReference type="ARBA" id="ARBA00023326"/>
    </source>
</evidence>
<dbReference type="PANTHER" id="PTHR10353">
    <property type="entry name" value="GLYCOSYL HYDROLASE"/>
    <property type="match status" value="1"/>
</dbReference>
<dbReference type="KEGG" id="tpx:Turpa_3065"/>
<dbReference type="FunFam" id="3.20.20.80:FF:000004">
    <property type="entry name" value="Beta-glucosidase 6-phospho-beta-glucosidase"/>
    <property type="match status" value="1"/>
</dbReference>
<dbReference type="InterPro" id="IPR018120">
    <property type="entry name" value="Glyco_hydro_1_AS"/>
</dbReference>
<gene>
    <name evidence="13" type="ordered locus">Turpa_3065</name>
</gene>
<dbReference type="HOGENOM" id="CLU_001859_1_3_12"/>
<evidence type="ECO:0000256" key="10">
    <source>
        <dbReference type="PIRSR" id="PIRSR617736-2"/>
    </source>
</evidence>
<comment type="similarity">
    <text evidence="2 12">Belongs to the glycosyl hydrolase 1 family.</text>
</comment>
<keyword evidence="8" id="KW-0624">Polysaccharide degradation</keyword>
<evidence type="ECO:0000256" key="11">
    <source>
        <dbReference type="PROSITE-ProRule" id="PRU10055"/>
    </source>
</evidence>
<feature type="binding site" evidence="10">
    <location>
        <position position="125"/>
    </location>
    <ligand>
        <name>substrate</name>
    </ligand>
</feature>
<dbReference type="EC" id="3.2.1.21" evidence="3 12"/>
<comment type="catalytic activity">
    <reaction evidence="1 12">
        <text>Hydrolysis of terminal, non-reducing beta-D-glucosyl residues with release of beta-D-glucose.</text>
        <dbReference type="EC" id="3.2.1.21"/>
    </reaction>
</comment>
<dbReference type="PROSITE" id="PS00653">
    <property type="entry name" value="GLYCOSYL_HYDROL_F1_2"/>
    <property type="match status" value="1"/>
</dbReference>
<evidence type="ECO:0000256" key="1">
    <source>
        <dbReference type="ARBA" id="ARBA00000448"/>
    </source>
</evidence>
<evidence type="ECO:0000256" key="9">
    <source>
        <dbReference type="PIRSR" id="PIRSR617736-1"/>
    </source>
</evidence>
<evidence type="ECO:0000256" key="5">
    <source>
        <dbReference type="ARBA" id="ARBA00023001"/>
    </source>
</evidence>
<dbReference type="PATRIC" id="fig|869212.3.peg.3092"/>
<dbReference type="InterPro" id="IPR017853">
    <property type="entry name" value="GH"/>
</dbReference>
<dbReference type="PRINTS" id="PR00131">
    <property type="entry name" value="GLHYDRLASE1"/>
</dbReference>
<dbReference type="InterPro" id="IPR017736">
    <property type="entry name" value="Glyco_hydro_1_beta-glucosidase"/>
</dbReference>
<dbReference type="NCBIfam" id="TIGR03356">
    <property type="entry name" value="BGL"/>
    <property type="match status" value="1"/>
</dbReference>
<feature type="binding site" evidence="10">
    <location>
        <position position="169"/>
    </location>
    <ligand>
        <name>substrate</name>
    </ligand>
</feature>
<evidence type="ECO:0000256" key="12">
    <source>
        <dbReference type="RuleBase" id="RU361175"/>
    </source>
</evidence>
<dbReference type="Pfam" id="PF00232">
    <property type="entry name" value="Glyco_hydro_1"/>
    <property type="match status" value="1"/>
</dbReference>
<dbReference type="AlphaFoldDB" id="I4B8U7"/>
<dbReference type="GO" id="GO:0030245">
    <property type="term" value="P:cellulose catabolic process"/>
    <property type="evidence" value="ECO:0007669"/>
    <property type="project" value="UniProtKB-KW"/>
</dbReference>
<evidence type="ECO:0000313" key="14">
    <source>
        <dbReference type="Proteomes" id="UP000006048"/>
    </source>
</evidence>
<feature type="binding site" evidence="10">
    <location>
        <position position="24"/>
    </location>
    <ligand>
        <name>substrate</name>
    </ligand>
</feature>
<evidence type="ECO:0000256" key="6">
    <source>
        <dbReference type="ARBA" id="ARBA00023277"/>
    </source>
</evidence>
<name>I4B8U7_TURPD</name>
<keyword evidence="7 12" id="KW-0326">Glycosidase</keyword>
<evidence type="ECO:0000313" key="13">
    <source>
        <dbReference type="EMBL" id="AFM13704.1"/>
    </source>
</evidence>
<dbReference type="SUPFAM" id="SSF51445">
    <property type="entry name" value="(Trans)glycosidases"/>
    <property type="match status" value="1"/>
</dbReference>
<evidence type="ECO:0000256" key="3">
    <source>
        <dbReference type="ARBA" id="ARBA00012744"/>
    </source>
</evidence>
<dbReference type="RefSeq" id="WP_014804205.1">
    <property type="nucleotide sequence ID" value="NC_018020.1"/>
</dbReference>
<evidence type="ECO:0000256" key="7">
    <source>
        <dbReference type="ARBA" id="ARBA00023295"/>
    </source>
</evidence>
<dbReference type="InterPro" id="IPR033132">
    <property type="entry name" value="GH_1_N_CS"/>
</dbReference>
<proteinExistence type="inferred from homology"/>
<evidence type="ECO:0000256" key="2">
    <source>
        <dbReference type="ARBA" id="ARBA00010838"/>
    </source>
</evidence>
<dbReference type="Gene3D" id="3.20.20.80">
    <property type="entry name" value="Glycosidases"/>
    <property type="match status" value="1"/>
</dbReference>
<feature type="binding site" evidence="10">
    <location>
        <position position="298"/>
    </location>
    <ligand>
        <name>substrate</name>
    </ligand>
</feature>
<dbReference type="STRING" id="869212.Turpa_3065"/>
<keyword evidence="6" id="KW-0119">Carbohydrate metabolism</keyword>
<dbReference type="PANTHER" id="PTHR10353:SF36">
    <property type="entry name" value="LP05116P"/>
    <property type="match status" value="1"/>
</dbReference>
<dbReference type="PROSITE" id="PS00572">
    <property type="entry name" value="GLYCOSYL_HYDROL_F1_1"/>
    <property type="match status" value="1"/>
</dbReference>
<keyword evidence="14" id="KW-1185">Reference proteome</keyword>